<evidence type="ECO:0000256" key="3">
    <source>
        <dbReference type="ARBA" id="ARBA00010440"/>
    </source>
</evidence>
<feature type="compositionally biased region" description="Basic residues" evidence="11">
    <location>
        <begin position="120"/>
        <end position="131"/>
    </location>
</feature>
<feature type="region of interest" description="Disordered" evidence="11">
    <location>
        <begin position="171"/>
        <end position="224"/>
    </location>
</feature>
<comment type="similarity">
    <text evidence="3">Belongs to the CENP-U/AME1 family.</text>
</comment>
<keyword evidence="6 10" id="KW-0175">Coiled coil</keyword>
<dbReference type="PANTHER" id="PTHR32222:SF1">
    <property type="entry name" value="CENTROMERE PROTEIN U"/>
    <property type="match status" value="1"/>
</dbReference>
<reference evidence="12" key="1">
    <citation type="journal article" date="2019" name="bioRxiv">
        <title>Long live the king: chromosome-level assembly of the lion (Panthera leo) using linked-read, Hi-C, and long read data.</title>
        <authorList>
            <person name="Armstrong E.E."/>
            <person name="Taylor R.W."/>
            <person name="Miller D.E."/>
            <person name="Kaelin C."/>
            <person name="Barsh G."/>
            <person name="Hadly E.A."/>
            <person name="Petrov D."/>
        </authorList>
    </citation>
    <scope>NUCLEOTIDE SEQUENCE [LARGE SCALE GENOMIC DNA]</scope>
</reference>
<feature type="compositionally biased region" description="Acidic residues" evidence="11">
    <location>
        <begin position="264"/>
        <end position="273"/>
    </location>
</feature>
<organism evidence="12 13">
    <name type="scientific">Panthera leo</name>
    <name type="common">Lion</name>
    <dbReference type="NCBI Taxonomy" id="9689"/>
    <lineage>
        <taxon>Eukaryota</taxon>
        <taxon>Metazoa</taxon>
        <taxon>Chordata</taxon>
        <taxon>Craniata</taxon>
        <taxon>Vertebrata</taxon>
        <taxon>Euteleostomi</taxon>
        <taxon>Mammalia</taxon>
        <taxon>Eutheria</taxon>
        <taxon>Laurasiatheria</taxon>
        <taxon>Carnivora</taxon>
        <taxon>Feliformia</taxon>
        <taxon>Felidae</taxon>
        <taxon>Pantherinae</taxon>
        <taxon>Panthera</taxon>
    </lineage>
</organism>
<keyword evidence="5" id="KW-0158">Chromosome</keyword>
<dbReference type="Ensembl" id="ENSPLOT00000022317.1">
    <property type="protein sequence ID" value="ENSPLOP00000020194.1"/>
    <property type="gene ID" value="ENSPLOG00000014746.1"/>
</dbReference>
<keyword evidence="8" id="KW-0137">Centromere</keyword>
<dbReference type="Proteomes" id="UP000694399">
    <property type="component" value="Chromosome B2"/>
</dbReference>
<feature type="compositionally biased region" description="Basic and acidic residues" evidence="11">
    <location>
        <begin position="328"/>
        <end position="337"/>
    </location>
</feature>
<proteinExistence type="inferred from homology"/>
<protein>
    <recommendedName>
        <fullName evidence="4">Centromere protein U</fullName>
    </recommendedName>
    <alternativeName>
        <fullName evidence="9">MLF1-interacting protein</fullName>
    </alternativeName>
</protein>
<reference evidence="12" key="2">
    <citation type="submission" date="2025-08" db="UniProtKB">
        <authorList>
            <consortium name="Ensembl"/>
        </authorList>
    </citation>
    <scope>IDENTIFICATION</scope>
</reference>
<evidence type="ECO:0000256" key="5">
    <source>
        <dbReference type="ARBA" id="ARBA00022454"/>
    </source>
</evidence>
<evidence type="ECO:0000256" key="6">
    <source>
        <dbReference type="ARBA" id="ARBA00023054"/>
    </source>
</evidence>
<evidence type="ECO:0000256" key="8">
    <source>
        <dbReference type="ARBA" id="ARBA00023328"/>
    </source>
</evidence>
<keyword evidence="7" id="KW-0539">Nucleus</keyword>
<feature type="region of interest" description="Disordered" evidence="11">
    <location>
        <begin position="241"/>
        <end position="380"/>
    </location>
</feature>
<evidence type="ECO:0000256" key="7">
    <source>
        <dbReference type="ARBA" id="ARBA00023242"/>
    </source>
</evidence>
<evidence type="ECO:0000256" key="11">
    <source>
        <dbReference type="SAM" id="MobiDB-lite"/>
    </source>
</evidence>
<evidence type="ECO:0000256" key="10">
    <source>
        <dbReference type="SAM" id="Coils"/>
    </source>
</evidence>
<dbReference type="InterPro" id="IPR025214">
    <property type="entry name" value="CENP-U"/>
</dbReference>
<dbReference type="GO" id="GO:0000775">
    <property type="term" value="C:chromosome, centromeric region"/>
    <property type="evidence" value="ECO:0007669"/>
    <property type="project" value="UniProtKB-SubCell"/>
</dbReference>
<evidence type="ECO:0000256" key="9">
    <source>
        <dbReference type="ARBA" id="ARBA00031456"/>
    </source>
</evidence>
<dbReference type="GeneTree" id="ENSGT00390000015511"/>
<evidence type="ECO:0000256" key="1">
    <source>
        <dbReference type="ARBA" id="ARBA00004123"/>
    </source>
</evidence>
<feature type="coiled-coil region" evidence="10">
    <location>
        <begin position="460"/>
        <end position="508"/>
    </location>
</feature>
<feature type="compositionally biased region" description="Basic residues" evidence="11">
    <location>
        <begin position="362"/>
        <end position="376"/>
    </location>
</feature>
<comment type="subcellular location">
    <subcellularLocation>
        <location evidence="2">Chromosome</location>
        <location evidence="2">Centromere</location>
    </subcellularLocation>
    <subcellularLocation>
        <location evidence="1">Nucleus</location>
    </subcellularLocation>
</comment>
<sequence>QAELTQLAKGQQQSQILPCWQCLVLTAQEPKRQELPPGFGPGTHGSTALPRFSSGSSPSPPPGRAPTAPELRSLGKRARARARARGKARLTVDVSGTISNWLEGADSRSAFLQSQPGFPRRSRTGRTRGIKRSGAGRGGACEQARSRLTARGGARFGGIFLTPFTRRALDSDGSVAAGAGPGARRKAGPEQKPTDVFDFPDNSGISSISRLGEHEKDEEPYEIFDPPLHSTAIYADEEEFSTHCGSPIPSTPEGKEVEKRSDTYEIEASEDTSVEMSAKKPARNVKPISNESESPEEGDIRRKVKPAEKMSSEQCEPVPDTPRISSELPEKPAESTTRKRVGPLSATSGVEKATLATESRSKTQKKKMFSGKRKKSRSEAIDSDTSDCVHIWCLKGKKASDLMELDVVLSAFEKTILEYKQKVESKICKEAIKKFHAHMEEELLKMLKDIQTSKTLKRKNTKIISDIEKKRQRLLELQDELLRLEPQMKQLQIKYVELEERKSSLRNAACFLSNLKQLHRDYSDTREKEPHVKETVTSIFIFHCD</sequence>
<gene>
    <name evidence="12" type="primary">CENPU</name>
</gene>
<feature type="compositionally biased region" description="Basic and acidic residues" evidence="11">
    <location>
        <begin position="298"/>
        <end position="311"/>
    </location>
</feature>
<dbReference type="AlphaFoldDB" id="A0A8C8XPQ0"/>
<reference evidence="12" key="3">
    <citation type="submission" date="2025-09" db="UniProtKB">
        <authorList>
            <consortium name="Ensembl"/>
        </authorList>
    </citation>
    <scope>IDENTIFICATION</scope>
</reference>
<name>A0A8C8XPQ0_PANLE</name>
<feature type="region of interest" description="Disordered" evidence="11">
    <location>
        <begin position="112"/>
        <end position="143"/>
    </location>
</feature>
<keyword evidence="13" id="KW-1185">Reference proteome</keyword>
<dbReference type="Pfam" id="PF13097">
    <property type="entry name" value="CENP-U"/>
    <property type="match status" value="1"/>
</dbReference>
<accession>A0A8C8XPQ0</accession>
<evidence type="ECO:0000256" key="4">
    <source>
        <dbReference type="ARBA" id="ARBA00016402"/>
    </source>
</evidence>
<evidence type="ECO:0000256" key="2">
    <source>
        <dbReference type="ARBA" id="ARBA00004584"/>
    </source>
</evidence>
<feature type="region of interest" description="Disordered" evidence="11">
    <location>
        <begin position="32"/>
        <end position="90"/>
    </location>
</feature>
<feature type="compositionally biased region" description="Basic and acidic residues" evidence="11">
    <location>
        <begin position="253"/>
        <end position="263"/>
    </location>
</feature>
<evidence type="ECO:0000313" key="12">
    <source>
        <dbReference type="Ensembl" id="ENSPLOP00000020194.1"/>
    </source>
</evidence>
<feature type="compositionally biased region" description="Basic residues" evidence="11">
    <location>
        <begin position="74"/>
        <end position="88"/>
    </location>
</feature>
<dbReference type="GO" id="GO:0005634">
    <property type="term" value="C:nucleus"/>
    <property type="evidence" value="ECO:0007669"/>
    <property type="project" value="UniProtKB-SubCell"/>
</dbReference>
<dbReference type="PANTHER" id="PTHR32222">
    <property type="entry name" value="CENTROMERE PROTEIN U"/>
    <property type="match status" value="1"/>
</dbReference>
<evidence type="ECO:0000313" key="13">
    <source>
        <dbReference type="Proteomes" id="UP000694399"/>
    </source>
</evidence>